<dbReference type="AlphaFoldDB" id="A0A250J3S8"/>
<organism evidence="4 5">
    <name type="scientific">Cystobacter fuscus</name>
    <dbReference type="NCBI Taxonomy" id="43"/>
    <lineage>
        <taxon>Bacteria</taxon>
        <taxon>Pseudomonadati</taxon>
        <taxon>Myxococcota</taxon>
        <taxon>Myxococcia</taxon>
        <taxon>Myxococcales</taxon>
        <taxon>Cystobacterineae</taxon>
        <taxon>Archangiaceae</taxon>
        <taxon>Cystobacter</taxon>
    </lineage>
</organism>
<dbReference type="NCBIfam" id="NF004824">
    <property type="entry name" value="PRK06180.1"/>
    <property type="match status" value="1"/>
</dbReference>
<evidence type="ECO:0000256" key="2">
    <source>
        <dbReference type="ARBA" id="ARBA00023002"/>
    </source>
</evidence>
<reference evidence="4 5" key="1">
    <citation type="submission" date="2017-06" db="EMBL/GenBank/DDBJ databases">
        <title>Sequencing and comparative analysis of myxobacterial genomes.</title>
        <authorList>
            <person name="Rupp O."/>
            <person name="Goesmann A."/>
            <person name="Sogaard-Andersen L."/>
        </authorList>
    </citation>
    <scope>NUCLEOTIDE SEQUENCE [LARGE SCALE GENOMIC DNA]</scope>
    <source>
        <strain evidence="4 5">DSM 52655</strain>
    </source>
</reference>
<dbReference type="SUPFAM" id="SSF51735">
    <property type="entry name" value="NAD(P)-binding Rossmann-fold domains"/>
    <property type="match status" value="1"/>
</dbReference>
<evidence type="ECO:0000256" key="3">
    <source>
        <dbReference type="RuleBase" id="RU000363"/>
    </source>
</evidence>
<proteinExistence type="inferred from homology"/>
<sequence length="283" mass="29798">MRIWFITGASRGFGALITAEALAAGDAVVATAREPATITAKFGEHPRLLAVRLDVTQEEQARAAADAAIQRFGRIDVLLNNAGYGLLGAVEEATAREVERVFSTNVFGLLNVTRAVLPHMRRQRSGHVINISSLGGYAAYPGWGVYGATKFAVEGLTEALAAELAPLGIKATVVEPGFFRTDFLDGHSLAVAAPIADYAASSGVTRESATRLNHAQPGDPAKLARAMLALANATHPPLRLPLGSDTLARIEGKHRSVAAEISTWSELARSTDGDGAGVERHLS</sequence>
<evidence type="ECO:0000313" key="5">
    <source>
        <dbReference type="Proteomes" id="UP000217257"/>
    </source>
</evidence>
<dbReference type="InterPro" id="IPR036291">
    <property type="entry name" value="NAD(P)-bd_dom_sf"/>
</dbReference>
<accession>A0A250J3S8</accession>
<dbReference type="InterPro" id="IPR020904">
    <property type="entry name" value="Sc_DH/Rdtase_CS"/>
</dbReference>
<dbReference type="Pfam" id="PF00106">
    <property type="entry name" value="adh_short"/>
    <property type="match status" value="1"/>
</dbReference>
<dbReference type="RefSeq" id="WP_095986369.1">
    <property type="nucleotide sequence ID" value="NZ_CP022098.1"/>
</dbReference>
<dbReference type="PRINTS" id="PR00080">
    <property type="entry name" value="SDRFAMILY"/>
</dbReference>
<dbReference type="CDD" id="cd05374">
    <property type="entry name" value="17beta-HSD-like_SDR_c"/>
    <property type="match status" value="1"/>
</dbReference>
<dbReference type="Proteomes" id="UP000217257">
    <property type="component" value="Chromosome"/>
</dbReference>
<evidence type="ECO:0000256" key="1">
    <source>
        <dbReference type="ARBA" id="ARBA00006484"/>
    </source>
</evidence>
<name>A0A250J3S8_9BACT</name>
<comment type="similarity">
    <text evidence="1 3">Belongs to the short-chain dehydrogenases/reductases (SDR) family.</text>
</comment>
<gene>
    <name evidence="4" type="ORF">CYFUS_003589</name>
</gene>
<dbReference type="InterPro" id="IPR051911">
    <property type="entry name" value="SDR_oxidoreductase"/>
</dbReference>
<dbReference type="PRINTS" id="PR00081">
    <property type="entry name" value="GDHRDH"/>
</dbReference>
<protein>
    <submittedName>
        <fullName evidence="4">Short-chain dehydrogenase/reductase</fullName>
    </submittedName>
</protein>
<keyword evidence="2" id="KW-0560">Oxidoreductase</keyword>
<dbReference type="InterPro" id="IPR002347">
    <property type="entry name" value="SDR_fam"/>
</dbReference>
<dbReference type="Gene3D" id="3.40.50.720">
    <property type="entry name" value="NAD(P)-binding Rossmann-like Domain"/>
    <property type="match status" value="1"/>
</dbReference>
<dbReference type="PROSITE" id="PS00061">
    <property type="entry name" value="ADH_SHORT"/>
    <property type="match status" value="1"/>
</dbReference>
<evidence type="ECO:0000313" key="4">
    <source>
        <dbReference type="EMBL" id="ATB38158.1"/>
    </source>
</evidence>
<dbReference type="GO" id="GO:0016491">
    <property type="term" value="F:oxidoreductase activity"/>
    <property type="evidence" value="ECO:0007669"/>
    <property type="project" value="UniProtKB-KW"/>
</dbReference>
<dbReference type="KEGG" id="cfus:CYFUS_003589"/>
<dbReference type="EMBL" id="CP022098">
    <property type="protein sequence ID" value="ATB38158.1"/>
    <property type="molecule type" value="Genomic_DNA"/>
</dbReference>
<dbReference type="PANTHER" id="PTHR43976">
    <property type="entry name" value="SHORT CHAIN DEHYDROGENASE"/>
    <property type="match status" value="1"/>
</dbReference>
<dbReference type="PANTHER" id="PTHR43976:SF16">
    <property type="entry name" value="SHORT-CHAIN DEHYDROGENASE_REDUCTASE FAMILY PROTEIN"/>
    <property type="match status" value="1"/>
</dbReference>